<feature type="domain" description="Cyclic nucleotide-binding" evidence="1">
    <location>
        <begin position="85"/>
        <end position="192"/>
    </location>
</feature>
<sequence length="614" mass="73543">MNNQFQETFELGNKRNQTRLLEQIHQLSIQQKKKLLINILKYPIQQRKQEIMSMLRILMQKIEIFEQFQTDKNEFEAYDYCLLHLQCETFVKNDVIFEIGDQTNNVYIVITGQVSLYLQDDKMKQRQQVFNNQKKCQLNYSDHTLQKLIHLNEIKEWNVFGEQYQKIRINTAVCDMDCQLVILNKEVYQKAIQIMDKKKEQKRMKTFTLNPSFQGLNRKLLNLMLFSFSTQDYKYRDIIYKKDQLDSDVIYIIKQGEFVTYLQKQNVRKQLVIMNEGEFFGDYEAFENVPRQFNVSCHSHFGCLIVIPLQVLYSKLSQFNEQHYLKQLKKLCIKKNKWYKQFEKSIEITQEIYQKYLNGQELKNGIESESSQQIEQVIHDSLQQTSPIRQFKQTQKYLTSIEESQINNKINNNNKQKINKSKNKNFIYIPSPDEMQPLPKVQFLTNRQQDRNLLSTPDRFNKAIKSKMDILKRMNNLSPTNAINFNTLYQKTYYVQLPKQIKLEQNSDKEWPIKATIYLNDLDDRVRYQNNSSRNHNSNSNNNSNRNTKLLLPEQQSLRCEQSELNSQRNSKVEFLNKVQNLTQPKKRRALSLKYKEYLESQFLQKTERSLLLF</sequence>
<gene>
    <name evidence="2" type="ORF">PSON_ATCC_30995.1.T1350068</name>
</gene>
<dbReference type="CDD" id="cd00038">
    <property type="entry name" value="CAP_ED"/>
    <property type="match status" value="2"/>
</dbReference>
<dbReference type="PROSITE" id="PS50042">
    <property type="entry name" value="CNMP_BINDING_3"/>
    <property type="match status" value="2"/>
</dbReference>
<dbReference type="Proteomes" id="UP000692954">
    <property type="component" value="Unassembled WGS sequence"/>
</dbReference>
<evidence type="ECO:0000259" key="1">
    <source>
        <dbReference type="PROSITE" id="PS50042"/>
    </source>
</evidence>
<dbReference type="Pfam" id="PF00027">
    <property type="entry name" value="cNMP_binding"/>
    <property type="match status" value="1"/>
</dbReference>
<keyword evidence="3" id="KW-1185">Reference proteome</keyword>
<dbReference type="PANTHER" id="PTHR23011">
    <property type="entry name" value="CYCLIC NUCLEOTIDE-BINDING DOMAIN CONTAINING PROTEIN"/>
    <property type="match status" value="1"/>
</dbReference>
<dbReference type="EMBL" id="CAJJDN010000135">
    <property type="protein sequence ID" value="CAD8121925.1"/>
    <property type="molecule type" value="Genomic_DNA"/>
</dbReference>
<accession>A0A8S1R2Z4</accession>
<dbReference type="AlphaFoldDB" id="A0A8S1R2Z4"/>
<evidence type="ECO:0000313" key="3">
    <source>
        <dbReference type="Proteomes" id="UP000692954"/>
    </source>
</evidence>
<proteinExistence type="predicted"/>
<dbReference type="PANTHER" id="PTHR23011:SF28">
    <property type="entry name" value="CYCLIC NUCLEOTIDE-BINDING DOMAIN CONTAINING PROTEIN"/>
    <property type="match status" value="1"/>
</dbReference>
<protein>
    <recommendedName>
        <fullName evidence="1">Cyclic nucleotide-binding domain-containing protein</fullName>
    </recommendedName>
</protein>
<dbReference type="InterPro" id="IPR000595">
    <property type="entry name" value="cNMP-bd_dom"/>
</dbReference>
<organism evidence="2 3">
    <name type="scientific">Paramecium sonneborni</name>
    <dbReference type="NCBI Taxonomy" id="65129"/>
    <lineage>
        <taxon>Eukaryota</taxon>
        <taxon>Sar</taxon>
        <taxon>Alveolata</taxon>
        <taxon>Ciliophora</taxon>
        <taxon>Intramacronucleata</taxon>
        <taxon>Oligohymenophorea</taxon>
        <taxon>Peniculida</taxon>
        <taxon>Parameciidae</taxon>
        <taxon>Paramecium</taxon>
    </lineage>
</organism>
<evidence type="ECO:0000313" key="2">
    <source>
        <dbReference type="EMBL" id="CAD8121925.1"/>
    </source>
</evidence>
<comment type="caution">
    <text evidence="2">The sequence shown here is derived from an EMBL/GenBank/DDBJ whole genome shotgun (WGS) entry which is preliminary data.</text>
</comment>
<reference evidence="2" key="1">
    <citation type="submission" date="2021-01" db="EMBL/GenBank/DDBJ databases">
        <authorList>
            <consortium name="Genoscope - CEA"/>
            <person name="William W."/>
        </authorList>
    </citation>
    <scope>NUCLEOTIDE SEQUENCE</scope>
</reference>
<name>A0A8S1R2Z4_9CILI</name>
<dbReference type="OrthoDB" id="2021138at2759"/>
<feature type="domain" description="Cyclic nucleotide-binding" evidence="1">
    <location>
        <begin position="212"/>
        <end position="295"/>
    </location>
</feature>